<accession>A0A1I5R3E1</accession>
<protein>
    <submittedName>
        <fullName evidence="6">Ferredoxin subunit of nitrite reductase or a ring-hydroxylating dioxygenase</fullName>
    </submittedName>
</protein>
<dbReference type="OrthoDB" id="250454at2157"/>
<keyword evidence="6" id="KW-0223">Dioxygenase</keyword>
<feature type="domain" description="Rieske" evidence="5">
    <location>
        <begin position="20"/>
        <end position="111"/>
    </location>
</feature>
<evidence type="ECO:0000256" key="2">
    <source>
        <dbReference type="ARBA" id="ARBA00022723"/>
    </source>
</evidence>
<dbReference type="PROSITE" id="PS51296">
    <property type="entry name" value="RIESKE"/>
    <property type="match status" value="1"/>
</dbReference>
<keyword evidence="4" id="KW-0411">Iron-sulfur</keyword>
<dbReference type="PANTHER" id="PTHR40261:SF1">
    <property type="entry name" value="RIESKE DOMAIN-CONTAINING PROTEIN"/>
    <property type="match status" value="1"/>
</dbReference>
<dbReference type="AlphaFoldDB" id="A0A1I5R3E1"/>
<dbReference type="GO" id="GO:0046872">
    <property type="term" value="F:metal ion binding"/>
    <property type="evidence" value="ECO:0007669"/>
    <property type="project" value="UniProtKB-KW"/>
</dbReference>
<evidence type="ECO:0000256" key="4">
    <source>
        <dbReference type="ARBA" id="ARBA00023014"/>
    </source>
</evidence>
<reference evidence="7" key="1">
    <citation type="submission" date="2016-10" db="EMBL/GenBank/DDBJ databases">
        <authorList>
            <person name="Varghese N."/>
            <person name="Submissions S."/>
        </authorList>
    </citation>
    <scope>NUCLEOTIDE SEQUENCE [LARGE SCALE GENOMIC DNA]</scope>
    <source>
        <strain evidence="7">CGMCC 1.10329</strain>
    </source>
</reference>
<keyword evidence="2" id="KW-0479">Metal-binding</keyword>
<sequence>MPAGDRIADVDAVPDDSTLLVTVADRESDEEREVVLVRTGDGVAAWFNYCQHWRDVNLDTGDGAAIRDDELVCKRHGATFESDSGECTFGPCEGAVLDELPVEIADGTVFLDDDGYGFVRVGASESGEDDDIHRSTESRIGF</sequence>
<evidence type="ECO:0000313" key="6">
    <source>
        <dbReference type="EMBL" id="SFP52890.1"/>
    </source>
</evidence>
<dbReference type="Gene3D" id="2.102.10.10">
    <property type="entry name" value="Rieske [2Fe-2S] iron-sulphur domain"/>
    <property type="match status" value="1"/>
</dbReference>
<dbReference type="RefSeq" id="WP_074877270.1">
    <property type="nucleotide sequence ID" value="NZ_FOXI01000004.1"/>
</dbReference>
<evidence type="ECO:0000256" key="3">
    <source>
        <dbReference type="ARBA" id="ARBA00023004"/>
    </source>
</evidence>
<dbReference type="Proteomes" id="UP000183769">
    <property type="component" value="Unassembled WGS sequence"/>
</dbReference>
<organism evidence="6 7">
    <name type="scientific">Halolamina pelagica</name>
    <dbReference type="NCBI Taxonomy" id="699431"/>
    <lineage>
        <taxon>Archaea</taxon>
        <taxon>Methanobacteriati</taxon>
        <taxon>Methanobacteriota</taxon>
        <taxon>Stenosarchaea group</taxon>
        <taxon>Halobacteria</taxon>
        <taxon>Halobacteriales</taxon>
        <taxon>Haloferacaceae</taxon>
    </lineage>
</organism>
<dbReference type="EMBL" id="FOXI01000004">
    <property type="protein sequence ID" value="SFP52890.1"/>
    <property type="molecule type" value="Genomic_DNA"/>
</dbReference>
<dbReference type="InterPro" id="IPR017941">
    <property type="entry name" value="Rieske_2Fe-2S"/>
</dbReference>
<evidence type="ECO:0000256" key="1">
    <source>
        <dbReference type="ARBA" id="ARBA00022714"/>
    </source>
</evidence>
<evidence type="ECO:0000313" key="7">
    <source>
        <dbReference type="Proteomes" id="UP000183769"/>
    </source>
</evidence>
<keyword evidence="6" id="KW-0560">Oxidoreductase</keyword>
<keyword evidence="3" id="KW-0408">Iron</keyword>
<proteinExistence type="predicted"/>
<keyword evidence="7" id="KW-1185">Reference proteome</keyword>
<dbReference type="GO" id="GO:0051213">
    <property type="term" value="F:dioxygenase activity"/>
    <property type="evidence" value="ECO:0007669"/>
    <property type="project" value="UniProtKB-KW"/>
</dbReference>
<keyword evidence="1" id="KW-0001">2Fe-2S</keyword>
<dbReference type="SUPFAM" id="SSF50022">
    <property type="entry name" value="ISP domain"/>
    <property type="match status" value="1"/>
</dbReference>
<evidence type="ECO:0000259" key="5">
    <source>
        <dbReference type="PROSITE" id="PS51296"/>
    </source>
</evidence>
<dbReference type="Pfam" id="PF00355">
    <property type="entry name" value="Rieske"/>
    <property type="match status" value="1"/>
</dbReference>
<dbReference type="GO" id="GO:0051537">
    <property type="term" value="F:2 iron, 2 sulfur cluster binding"/>
    <property type="evidence" value="ECO:0007669"/>
    <property type="project" value="UniProtKB-KW"/>
</dbReference>
<name>A0A1I5R3E1_9EURY</name>
<dbReference type="PANTHER" id="PTHR40261">
    <property type="match status" value="1"/>
</dbReference>
<gene>
    <name evidence="6" type="ORF">SAMN05216277_104217</name>
</gene>
<dbReference type="InterPro" id="IPR036922">
    <property type="entry name" value="Rieske_2Fe-2S_sf"/>
</dbReference>